<dbReference type="InterPro" id="IPR017941">
    <property type="entry name" value="Rieske_2Fe-2S"/>
</dbReference>
<sequence length="301" mass="33076">MATAPRDETIARRLQQALTEIDALVQSLESAPDPVLRDQALRLLQLIDLLHRVGIGRLVQHFQRAAPQAFQETLADPAVSLLLELYELDEAGQRTRVNRILAEVQPYIASHGGELRVLSVQNGVVRIQLGGACSGCPAVGQTLRQVVETALREGMPEFERLEVELVSPAPRPAPPGRRRVSVPVQDAGRPGLEWETVASLETVPEVGILRIDTRGLSVLLVRRGDDIYAYCNACPGTPLPLSMGHDISWEEGIITCPWHGCRFDLHSGRRLDRAGRSLEVVPVAVQDGQIIIGRPRRVVHT</sequence>
<accession>A0A7C2BGP1</accession>
<protein>
    <submittedName>
        <fullName evidence="7">Uncharacterized protein</fullName>
    </submittedName>
</protein>
<evidence type="ECO:0000256" key="3">
    <source>
        <dbReference type="ARBA" id="ARBA00023002"/>
    </source>
</evidence>
<dbReference type="Gene3D" id="3.30.300.130">
    <property type="entry name" value="Fe-S cluster assembly (FSCA)"/>
    <property type="match status" value="1"/>
</dbReference>
<dbReference type="InterPro" id="IPR036922">
    <property type="entry name" value="Rieske_2Fe-2S_sf"/>
</dbReference>
<dbReference type="InterPro" id="IPR001075">
    <property type="entry name" value="NIF_FeS_clus_asmbl_NifU_C"/>
</dbReference>
<dbReference type="GO" id="GO:0051537">
    <property type="term" value="F:2 iron, 2 sulfur cluster binding"/>
    <property type="evidence" value="ECO:0007669"/>
    <property type="project" value="UniProtKB-KW"/>
</dbReference>
<evidence type="ECO:0000256" key="1">
    <source>
        <dbReference type="ARBA" id="ARBA00022714"/>
    </source>
</evidence>
<dbReference type="CDD" id="cd03467">
    <property type="entry name" value="Rieske"/>
    <property type="match status" value="1"/>
</dbReference>
<dbReference type="EMBL" id="DSJL01000001">
    <property type="protein sequence ID" value="HEF64188.1"/>
    <property type="molecule type" value="Genomic_DNA"/>
</dbReference>
<dbReference type="Pfam" id="PF01106">
    <property type="entry name" value="NifU"/>
    <property type="match status" value="1"/>
</dbReference>
<keyword evidence="3" id="KW-0560">Oxidoreductase</keyword>
<gene>
    <name evidence="7" type="ORF">ENP47_01025</name>
</gene>
<organism evidence="7">
    <name type="scientific">Thermomicrobium roseum</name>
    <dbReference type="NCBI Taxonomy" id="500"/>
    <lineage>
        <taxon>Bacteria</taxon>
        <taxon>Pseudomonadati</taxon>
        <taxon>Thermomicrobiota</taxon>
        <taxon>Thermomicrobia</taxon>
        <taxon>Thermomicrobiales</taxon>
        <taxon>Thermomicrobiaceae</taxon>
        <taxon>Thermomicrobium</taxon>
    </lineage>
</organism>
<dbReference type="PANTHER" id="PTHR11178">
    <property type="entry name" value="IRON-SULFUR CLUSTER SCAFFOLD PROTEIN NFU-RELATED"/>
    <property type="match status" value="1"/>
</dbReference>
<dbReference type="PANTHER" id="PTHR11178:SF51">
    <property type="entry name" value="FE_S BIOGENESIS PROTEIN NFUA"/>
    <property type="match status" value="1"/>
</dbReference>
<evidence type="ECO:0000256" key="2">
    <source>
        <dbReference type="ARBA" id="ARBA00022723"/>
    </source>
</evidence>
<keyword evidence="4" id="KW-0408">Iron</keyword>
<reference evidence="7" key="1">
    <citation type="journal article" date="2020" name="mSystems">
        <title>Genome- and Community-Level Interaction Insights into Carbon Utilization and Element Cycling Functions of Hydrothermarchaeota in Hydrothermal Sediment.</title>
        <authorList>
            <person name="Zhou Z."/>
            <person name="Liu Y."/>
            <person name="Xu W."/>
            <person name="Pan J."/>
            <person name="Luo Z.H."/>
            <person name="Li M."/>
        </authorList>
    </citation>
    <scope>NUCLEOTIDE SEQUENCE [LARGE SCALE GENOMIC DNA]</scope>
    <source>
        <strain evidence="7">SpSt-222</strain>
    </source>
</reference>
<dbReference type="GO" id="GO:0008942">
    <property type="term" value="F:nitrite reductase [NAD(P)H] activity"/>
    <property type="evidence" value="ECO:0007669"/>
    <property type="project" value="InterPro"/>
</dbReference>
<keyword evidence="6" id="KW-0534">Nitrate assimilation</keyword>
<keyword evidence="5" id="KW-0411">Iron-sulfur</keyword>
<evidence type="ECO:0000256" key="5">
    <source>
        <dbReference type="ARBA" id="ARBA00023014"/>
    </source>
</evidence>
<name>A0A7C2BGP1_THERO</name>
<dbReference type="Gene3D" id="2.102.10.10">
    <property type="entry name" value="Rieske [2Fe-2S] iron-sulphur domain"/>
    <property type="match status" value="1"/>
</dbReference>
<evidence type="ECO:0000313" key="7">
    <source>
        <dbReference type="EMBL" id="HEF64188.1"/>
    </source>
</evidence>
<evidence type="ECO:0000256" key="6">
    <source>
        <dbReference type="ARBA" id="ARBA00023063"/>
    </source>
</evidence>
<keyword evidence="1" id="KW-0001">2Fe-2S</keyword>
<dbReference type="InterPro" id="IPR034904">
    <property type="entry name" value="FSCA_dom_sf"/>
</dbReference>
<dbReference type="Pfam" id="PF13806">
    <property type="entry name" value="Rieske_2"/>
    <property type="match status" value="1"/>
</dbReference>
<dbReference type="GO" id="GO:0005506">
    <property type="term" value="F:iron ion binding"/>
    <property type="evidence" value="ECO:0007669"/>
    <property type="project" value="InterPro"/>
</dbReference>
<dbReference type="GO" id="GO:0042128">
    <property type="term" value="P:nitrate assimilation"/>
    <property type="evidence" value="ECO:0007669"/>
    <property type="project" value="UniProtKB-KW"/>
</dbReference>
<dbReference type="AlphaFoldDB" id="A0A7C2BGP1"/>
<evidence type="ECO:0000256" key="4">
    <source>
        <dbReference type="ARBA" id="ARBA00023004"/>
    </source>
</evidence>
<dbReference type="PROSITE" id="PS51296">
    <property type="entry name" value="RIESKE"/>
    <property type="match status" value="1"/>
</dbReference>
<dbReference type="InterPro" id="IPR012748">
    <property type="entry name" value="Rieske-like_NirD"/>
</dbReference>
<dbReference type="SUPFAM" id="SSF117916">
    <property type="entry name" value="Fe-S cluster assembly (FSCA) domain-like"/>
    <property type="match status" value="1"/>
</dbReference>
<dbReference type="GO" id="GO:0016226">
    <property type="term" value="P:iron-sulfur cluster assembly"/>
    <property type="evidence" value="ECO:0007669"/>
    <property type="project" value="InterPro"/>
</dbReference>
<comment type="caution">
    <text evidence="7">The sequence shown here is derived from an EMBL/GenBank/DDBJ whole genome shotgun (WGS) entry which is preliminary data.</text>
</comment>
<keyword evidence="2" id="KW-0479">Metal-binding</keyword>
<proteinExistence type="predicted"/>
<dbReference type="SUPFAM" id="SSF50022">
    <property type="entry name" value="ISP domain"/>
    <property type="match status" value="1"/>
</dbReference>